<sequence length="592" mass="66570">MSTVSPLEFLPGLRFEYSPSRRRLGFYSGRPSPLVFRFPTMHLAKKAHRLGITATRDCESTPWEWIVPDTDKLFEAPDDREPHNRLVILRHAYLVQRAHNAITDILEECIAQLVHLGDDSEEWYWCRVSAALRPQFGSAALTGEEVREIVMVFVRGRVRYLVESKGRGRCGRMVCGEVAGAVDRWVSVLGGSVPMENSGLGELERDTTWLAVLQSTLAEQGAMTGVGGVPDGGLGSYEDFFAKASACLLGGGGEGVEGVTGLLVFSWPAEDAEDRRRYLGAVLALRRLRSNDLKIVRIQAVLFFPWDNYSRYLHPFWKDHADAITTWKKRLTLKVEQWAAASSTESRTVMLRNGFVGGKWDYRAYRGGMFVNTNNEPDGSDCWDDSKGGFENDNKDRYFGPGSISMCMSWMHALLTTMPPGMTVTKAQGQACGHEDDMEDDLLLPPGGSEEKIRKWMTSKGYEGVLEWGYRPDELSEHETEEVKEPATVSEGKSNEVDHVSWESPGRRYNLASGDRPSLSSSMSNDIPRQSLGLPSEELSRQLQRLRIMEGPANLGPLPRWDSILNEFHFNHENPERLPLEIMDEIWELDSN</sequence>
<organism evidence="2 3">
    <name type="scientific">Triangularia verruculosa</name>
    <dbReference type="NCBI Taxonomy" id="2587418"/>
    <lineage>
        <taxon>Eukaryota</taxon>
        <taxon>Fungi</taxon>
        <taxon>Dikarya</taxon>
        <taxon>Ascomycota</taxon>
        <taxon>Pezizomycotina</taxon>
        <taxon>Sordariomycetes</taxon>
        <taxon>Sordariomycetidae</taxon>
        <taxon>Sordariales</taxon>
        <taxon>Podosporaceae</taxon>
        <taxon>Triangularia</taxon>
    </lineage>
</organism>
<protein>
    <submittedName>
        <fullName evidence="2">Uncharacterized protein</fullName>
    </submittedName>
</protein>
<comment type="caution">
    <text evidence="2">The sequence shown here is derived from an EMBL/GenBank/DDBJ whole genome shotgun (WGS) entry which is preliminary data.</text>
</comment>
<evidence type="ECO:0000256" key="1">
    <source>
        <dbReference type="SAM" id="MobiDB-lite"/>
    </source>
</evidence>
<gene>
    <name evidence="2" type="ORF">QBC40DRAFT_255728</name>
</gene>
<feature type="region of interest" description="Disordered" evidence="1">
    <location>
        <begin position="476"/>
        <end position="535"/>
    </location>
</feature>
<reference evidence="2" key="1">
    <citation type="journal article" date="2023" name="Mol. Phylogenet. Evol.">
        <title>Genome-scale phylogeny and comparative genomics of the fungal order Sordariales.</title>
        <authorList>
            <person name="Hensen N."/>
            <person name="Bonometti L."/>
            <person name="Westerberg I."/>
            <person name="Brannstrom I.O."/>
            <person name="Guillou S."/>
            <person name="Cros-Aarteil S."/>
            <person name="Calhoun S."/>
            <person name="Haridas S."/>
            <person name="Kuo A."/>
            <person name="Mondo S."/>
            <person name="Pangilinan J."/>
            <person name="Riley R."/>
            <person name="LaButti K."/>
            <person name="Andreopoulos B."/>
            <person name="Lipzen A."/>
            <person name="Chen C."/>
            <person name="Yan M."/>
            <person name="Daum C."/>
            <person name="Ng V."/>
            <person name="Clum A."/>
            <person name="Steindorff A."/>
            <person name="Ohm R.A."/>
            <person name="Martin F."/>
            <person name="Silar P."/>
            <person name="Natvig D.O."/>
            <person name="Lalanne C."/>
            <person name="Gautier V."/>
            <person name="Ament-Velasquez S.L."/>
            <person name="Kruys A."/>
            <person name="Hutchinson M.I."/>
            <person name="Powell A.J."/>
            <person name="Barry K."/>
            <person name="Miller A.N."/>
            <person name="Grigoriev I.V."/>
            <person name="Debuchy R."/>
            <person name="Gladieux P."/>
            <person name="Hiltunen Thoren M."/>
            <person name="Johannesson H."/>
        </authorList>
    </citation>
    <scope>NUCLEOTIDE SEQUENCE</scope>
    <source>
        <strain evidence="2">CBS 315.58</strain>
    </source>
</reference>
<reference evidence="2" key="2">
    <citation type="submission" date="2023-05" db="EMBL/GenBank/DDBJ databases">
        <authorList>
            <consortium name="Lawrence Berkeley National Laboratory"/>
            <person name="Steindorff A."/>
            <person name="Hensen N."/>
            <person name="Bonometti L."/>
            <person name="Westerberg I."/>
            <person name="Brannstrom I.O."/>
            <person name="Guillou S."/>
            <person name="Cros-Aarteil S."/>
            <person name="Calhoun S."/>
            <person name="Haridas S."/>
            <person name="Kuo A."/>
            <person name="Mondo S."/>
            <person name="Pangilinan J."/>
            <person name="Riley R."/>
            <person name="Labutti K."/>
            <person name="Andreopoulos B."/>
            <person name="Lipzen A."/>
            <person name="Chen C."/>
            <person name="Yanf M."/>
            <person name="Daum C."/>
            <person name="Ng V."/>
            <person name="Clum A."/>
            <person name="Ohm R."/>
            <person name="Martin F."/>
            <person name="Silar P."/>
            <person name="Natvig D."/>
            <person name="Lalanne C."/>
            <person name="Gautier V."/>
            <person name="Ament-Velasquez S.L."/>
            <person name="Kruys A."/>
            <person name="Hutchinson M.I."/>
            <person name="Powell A.J."/>
            <person name="Barry K."/>
            <person name="Miller A.N."/>
            <person name="Grigoriev I.V."/>
            <person name="Debuchy R."/>
            <person name="Gladieux P."/>
            <person name="Thoren M.H."/>
            <person name="Johannesson H."/>
        </authorList>
    </citation>
    <scope>NUCLEOTIDE SEQUENCE</scope>
    <source>
        <strain evidence="2">CBS 315.58</strain>
    </source>
</reference>
<dbReference type="Proteomes" id="UP001303160">
    <property type="component" value="Unassembled WGS sequence"/>
</dbReference>
<feature type="compositionally biased region" description="Basic and acidic residues" evidence="1">
    <location>
        <begin position="476"/>
        <end position="485"/>
    </location>
</feature>
<feature type="compositionally biased region" description="Polar residues" evidence="1">
    <location>
        <begin position="518"/>
        <end position="528"/>
    </location>
</feature>
<accession>A0AAN7AV98</accession>
<evidence type="ECO:0000313" key="2">
    <source>
        <dbReference type="EMBL" id="KAK4198745.1"/>
    </source>
</evidence>
<evidence type="ECO:0000313" key="3">
    <source>
        <dbReference type="Proteomes" id="UP001303160"/>
    </source>
</evidence>
<proteinExistence type="predicted"/>
<dbReference type="AlphaFoldDB" id="A0AAN7AV98"/>
<keyword evidence="3" id="KW-1185">Reference proteome</keyword>
<name>A0AAN7AV98_9PEZI</name>
<dbReference type="EMBL" id="MU863941">
    <property type="protein sequence ID" value="KAK4198745.1"/>
    <property type="molecule type" value="Genomic_DNA"/>
</dbReference>